<evidence type="ECO:0000256" key="6">
    <source>
        <dbReference type="ARBA" id="ARBA00022622"/>
    </source>
</evidence>
<dbReference type="PANTHER" id="PTHR31468">
    <property type="entry name" value="1,3-BETA-GLUCANOSYLTRANSFERASE GAS1"/>
    <property type="match status" value="1"/>
</dbReference>
<dbReference type="Proteomes" id="UP000001744">
    <property type="component" value="Unassembled WGS sequence"/>
</dbReference>
<keyword evidence="16" id="KW-1133">Transmembrane helix</keyword>
<dbReference type="GO" id="GO:0000902">
    <property type="term" value="P:cell morphogenesis"/>
    <property type="evidence" value="ECO:0007669"/>
    <property type="project" value="EnsemblFungi"/>
</dbReference>
<comment type="similarity">
    <text evidence="4 14">Belongs to the glycosyl hydrolase 72 family.</text>
</comment>
<dbReference type="Pfam" id="PF07983">
    <property type="entry name" value="X8"/>
    <property type="match status" value="1"/>
</dbReference>
<keyword evidence="7 14" id="KW-0732">Signal</keyword>
<evidence type="ECO:0000256" key="2">
    <source>
        <dbReference type="ARBA" id="ARBA00004589"/>
    </source>
</evidence>
<dbReference type="InterPro" id="IPR012946">
    <property type="entry name" value="X8"/>
</dbReference>
<feature type="domain" description="X8" evidence="17">
    <location>
        <begin position="374"/>
        <end position="459"/>
    </location>
</feature>
<evidence type="ECO:0000313" key="20">
    <source>
        <dbReference type="Proteomes" id="UP000001744"/>
    </source>
</evidence>
<dbReference type="RefSeq" id="XP_002172540.1">
    <property type="nucleotide sequence ID" value="XM_002172504.2"/>
</dbReference>
<reference evidence="18 20" key="1">
    <citation type="journal article" date="2011" name="Science">
        <title>Comparative functional genomics of the fission yeasts.</title>
        <authorList>
            <person name="Rhind N."/>
            <person name="Chen Z."/>
            <person name="Yassour M."/>
            <person name="Thompson D.A."/>
            <person name="Haas B.J."/>
            <person name="Habib N."/>
            <person name="Wapinski I."/>
            <person name="Roy S."/>
            <person name="Lin M.F."/>
            <person name="Heiman D.I."/>
            <person name="Young S.K."/>
            <person name="Furuya K."/>
            <person name="Guo Y."/>
            <person name="Pidoux A."/>
            <person name="Chen H.M."/>
            <person name="Robbertse B."/>
            <person name="Goldberg J.M."/>
            <person name="Aoki K."/>
            <person name="Bayne E.H."/>
            <person name="Berlin A.M."/>
            <person name="Desjardins C.A."/>
            <person name="Dobbs E."/>
            <person name="Dukaj L."/>
            <person name="Fan L."/>
            <person name="FitzGerald M.G."/>
            <person name="French C."/>
            <person name="Gujja S."/>
            <person name="Hansen K."/>
            <person name="Keifenheim D."/>
            <person name="Levin J.Z."/>
            <person name="Mosher R.A."/>
            <person name="Mueller C.A."/>
            <person name="Pfiffner J."/>
            <person name="Priest M."/>
            <person name="Russ C."/>
            <person name="Smialowska A."/>
            <person name="Swoboda P."/>
            <person name="Sykes S.M."/>
            <person name="Vaughn M."/>
            <person name="Vengrova S."/>
            <person name="Yoder R."/>
            <person name="Zeng Q."/>
            <person name="Allshire R."/>
            <person name="Baulcombe D."/>
            <person name="Birren B.W."/>
            <person name="Brown W."/>
            <person name="Ekwall K."/>
            <person name="Kellis M."/>
            <person name="Leatherwood J."/>
            <person name="Levin H."/>
            <person name="Margalit H."/>
            <person name="Martienssen R."/>
            <person name="Nieduszynski C.A."/>
            <person name="Spatafora J.W."/>
            <person name="Friedman N."/>
            <person name="Dalgaard J.Z."/>
            <person name="Baumann P."/>
            <person name="Niki H."/>
            <person name="Regev A."/>
            <person name="Nusbaum C."/>
        </authorList>
    </citation>
    <scope>NUCLEOTIDE SEQUENCE [LARGE SCALE GENOMIC DNA]</scope>
    <source>
        <strain evidence="20">yFS275 / FY16936</strain>
    </source>
</reference>
<evidence type="ECO:0000256" key="15">
    <source>
        <dbReference type="SAM" id="MobiDB-lite"/>
    </source>
</evidence>
<evidence type="ECO:0000313" key="19">
    <source>
        <dbReference type="JaponicusDB" id="SJAG_01290"/>
    </source>
</evidence>
<dbReference type="VEuPathDB" id="FungiDB:SJAG_01290"/>
<dbReference type="GO" id="GO:0045121">
    <property type="term" value="C:membrane raft"/>
    <property type="evidence" value="ECO:0007669"/>
    <property type="project" value="EnsemblFungi"/>
</dbReference>
<dbReference type="InterPro" id="IPR017853">
    <property type="entry name" value="GH"/>
</dbReference>
<evidence type="ECO:0000313" key="18">
    <source>
        <dbReference type="EMBL" id="EEB06247.1"/>
    </source>
</evidence>
<accession>B6K097</accession>
<keyword evidence="20" id="KW-1185">Reference proteome</keyword>
<sequence length="545" mass="57921">MKFSFVALAAAAFAGIAKASLPTISVDGRYFYFENGTRFFIKGVAYQPNVDTDSNGDAVSSDFVDPLAQEDSCLRDVEYFKKLHINTIRVYAVNASQDHSACMKALDSAGIYVLADLAQPSESIDRTSPKWDTNLFSRYASVVDAMANYTNVLGFFAGNEVTNNNTNTPASAFVKAAVRDMKSYISMQGYRSIPVGYSTNDDSDTRVSMADYFECGSTDERADFYGVNIYEWCGSSTYQESGYADRTEEFANFTIPVFFSEFGCITKRPRTFQEVQALFGVNMTGVWSGGIAYQYFETNNNYGVVSIESSSVVTLTDFPYLASQFGAVTPTTSSDVSTTTVTASCLPTNTNWVAAVELPPTPSDEICQCMSNSRSCVVLDSVSSSSYTDLFNYVCGVVSCDGITANGTYPGSYGDYSFCDSKQMLNFVLDLYYSAKGDCDFSGSATTTKTSALSGTCASYVSAAGSVGTNSVAYSMDANAVATTLTTPGASATNGTSTSSVKSGSTTYSSSGSSGSVGSSAVTLSGNAIYAFMATVIAGVAVAFL</sequence>
<dbReference type="GO" id="GO:0009897">
    <property type="term" value="C:external side of plasma membrane"/>
    <property type="evidence" value="ECO:0007669"/>
    <property type="project" value="UniProtKB-ARBA"/>
</dbReference>
<dbReference type="GO" id="GO:0000917">
    <property type="term" value="P:division septum assembly"/>
    <property type="evidence" value="ECO:0007669"/>
    <property type="project" value="EnsemblFungi"/>
</dbReference>
<dbReference type="EMBL" id="KE651168">
    <property type="protein sequence ID" value="EEB06247.1"/>
    <property type="molecule type" value="Genomic_DNA"/>
</dbReference>
<keyword evidence="5" id="KW-0964">Secreted</keyword>
<keyword evidence="11 14" id="KW-0449">Lipoprotein</keyword>
<dbReference type="GO" id="GO:0035840">
    <property type="term" value="C:old growing cell tip"/>
    <property type="evidence" value="ECO:0007669"/>
    <property type="project" value="EnsemblFungi"/>
</dbReference>
<dbReference type="GO" id="GO:0030134">
    <property type="term" value="C:COPII-coated ER to Golgi transport vesicle"/>
    <property type="evidence" value="ECO:0007669"/>
    <property type="project" value="EnsemblFungi"/>
</dbReference>
<dbReference type="EC" id="2.4.1.-" evidence="14"/>
<evidence type="ECO:0000256" key="14">
    <source>
        <dbReference type="RuleBase" id="RU361209"/>
    </source>
</evidence>
<keyword evidence="14" id="KW-0808">Transferase</keyword>
<dbReference type="STRING" id="402676.B6K097"/>
<keyword evidence="6 14" id="KW-0336">GPI-anchor</keyword>
<dbReference type="GO" id="GO:0007163">
    <property type="term" value="P:establishment or maintenance of cell polarity"/>
    <property type="evidence" value="ECO:0007669"/>
    <property type="project" value="EnsemblFungi"/>
</dbReference>
<dbReference type="GO" id="GO:0071970">
    <property type="term" value="P:fungal-type cell wall (1-&gt;3)-beta-D-glucan biosynthetic process"/>
    <property type="evidence" value="ECO:0000318"/>
    <property type="project" value="GO_Central"/>
</dbReference>
<dbReference type="AlphaFoldDB" id="B6K097"/>
<dbReference type="PANTHER" id="PTHR31468:SF2">
    <property type="entry name" value="1,3-BETA-GLUCANOSYLTRANSFERASE GAS1"/>
    <property type="match status" value="1"/>
</dbReference>
<keyword evidence="8 14" id="KW-0472">Membrane</keyword>
<dbReference type="GO" id="GO:0042124">
    <property type="term" value="F:1,3-beta-glucanosyltransferase activity"/>
    <property type="evidence" value="ECO:0000318"/>
    <property type="project" value="GO_Central"/>
</dbReference>
<protein>
    <recommendedName>
        <fullName evidence="14">1,3-beta-glucanosyltransferase</fullName>
        <ecNumber evidence="14">2.4.1.-</ecNumber>
    </recommendedName>
</protein>
<dbReference type="InterPro" id="IPR004886">
    <property type="entry name" value="Glucanosyltransferase"/>
</dbReference>
<dbReference type="GO" id="GO:0005576">
    <property type="term" value="C:extracellular region"/>
    <property type="evidence" value="ECO:0007669"/>
    <property type="project" value="UniProtKB-SubCell"/>
</dbReference>
<feature type="chain" id="PRO_5005123662" description="1,3-beta-glucanosyltransferase" evidence="14">
    <location>
        <begin position="20"/>
        <end position="545"/>
    </location>
</feature>
<dbReference type="HOGENOM" id="CLU_021855_2_1_1"/>
<evidence type="ECO:0000256" key="1">
    <source>
        <dbReference type="ARBA" id="ARBA00004196"/>
    </source>
</evidence>
<comment type="function">
    <text evidence="13 14">Splits internally a 1,3-beta-glucan molecule and transfers the newly generated reducing end (the donor) to the non-reducing end of another 1,3-beta-glucan molecule (the acceptor) forming a 1,3-beta linkage, resulting in the elongation of 1,3-beta-glucan chains in the cell wall.</text>
</comment>
<evidence type="ECO:0000256" key="9">
    <source>
        <dbReference type="ARBA" id="ARBA00023157"/>
    </source>
</evidence>
<proteinExistence type="inferred from homology"/>
<dbReference type="SMART" id="SM00768">
    <property type="entry name" value="X8"/>
    <property type="match status" value="1"/>
</dbReference>
<gene>
    <name evidence="19" type="primary">gas1</name>
    <name evidence="18" type="ORF">SJAG_01290</name>
</gene>
<dbReference type="SUPFAM" id="SSF51445">
    <property type="entry name" value="(Trans)glycosidases"/>
    <property type="match status" value="1"/>
</dbReference>
<dbReference type="GO" id="GO:0031505">
    <property type="term" value="P:fungal-type cell wall organization"/>
    <property type="evidence" value="ECO:0000318"/>
    <property type="project" value="GO_Central"/>
</dbReference>
<name>B6K097_SCHJY</name>
<evidence type="ECO:0000259" key="17">
    <source>
        <dbReference type="SMART" id="SM00768"/>
    </source>
</evidence>
<dbReference type="GO" id="GO:1905897">
    <property type="term" value="P:regulation of response to endoplasmic reticulum stress"/>
    <property type="evidence" value="ECO:0007669"/>
    <property type="project" value="EnsemblFungi"/>
</dbReference>
<dbReference type="GO" id="GO:0071940">
    <property type="term" value="P:fungal-type cell wall assembly"/>
    <property type="evidence" value="ECO:0007669"/>
    <property type="project" value="EnsemblFungi"/>
</dbReference>
<dbReference type="Gene3D" id="3.20.20.80">
    <property type="entry name" value="Glycosidases"/>
    <property type="match status" value="1"/>
</dbReference>
<keyword evidence="16" id="KW-0812">Transmembrane</keyword>
<evidence type="ECO:0000256" key="4">
    <source>
        <dbReference type="ARBA" id="ARBA00007528"/>
    </source>
</evidence>
<dbReference type="GO" id="GO:0030447">
    <property type="term" value="P:filamentous growth"/>
    <property type="evidence" value="ECO:0007669"/>
    <property type="project" value="EnsemblFungi"/>
</dbReference>
<comment type="subcellular location">
    <subcellularLocation>
        <location evidence="1">Cell envelope</location>
    </subcellularLocation>
    <subcellularLocation>
        <location evidence="14">Cell membrane</location>
        <topology evidence="14">Lipid-anchor</topology>
        <topology evidence="14">GPI-anchor</topology>
    </subcellularLocation>
    <subcellularLocation>
        <location evidence="2">Membrane</location>
        <topology evidence="2">Lipid-anchor</topology>
        <topology evidence="2">GPI-anchor</topology>
    </subcellularLocation>
    <subcellularLocation>
        <location evidence="3">Secreted</location>
    </subcellularLocation>
</comment>
<dbReference type="GO" id="GO:0043188">
    <property type="term" value="C:cell septum edging"/>
    <property type="evidence" value="ECO:0007669"/>
    <property type="project" value="EnsemblFungi"/>
</dbReference>
<dbReference type="GO" id="GO:0005621">
    <property type="term" value="C:cellular bud scar"/>
    <property type="evidence" value="ECO:0007669"/>
    <property type="project" value="EnsemblFungi"/>
</dbReference>
<keyword evidence="9" id="KW-1015">Disulfide bond</keyword>
<dbReference type="Gene3D" id="1.20.58.1040">
    <property type="match status" value="1"/>
</dbReference>
<evidence type="ECO:0000256" key="16">
    <source>
        <dbReference type="SAM" id="Phobius"/>
    </source>
</evidence>
<evidence type="ECO:0000256" key="13">
    <source>
        <dbReference type="ARBA" id="ARBA00057368"/>
    </source>
</evidence>
<evidence type="ECO:0000256" key="8">
    <source>
        <dbReference type="ARBA" id="ARBA00023136"/>
    </source>
</evidence>
<dbReference type="Pfam" id="PF03198">
    <property type="entry name" value="Glyco_hydro_72"/>
    <property type="match status" value="1"/>
</dbReference>
<feature type="region of interest" description="Disordered" evidence="15">
    <location>
        <begin position="489"/>
        <end position="517"/>
    </location>
</feature>
<dbReference type="GO" id="GO:0035841">
    <property type="term" value="C:new growing cell tip"/>
    <property type="evidence" value="ECO:0007669"/>
    <property type="project" value="EnsemblFungi"/>
</dbReference>
<dbReference type="GO" id="GO:0031507">
    <property type="term" value="P:heterochromatin formation"/>
    <property type="evidence" value="ECO:0007669"/>
    <property type="project" value="EnsemblFungi"/>
</dbReference>
<evidence type="ECO:0000256" key="12">
    <source>
        <dbReference type="ARBA" id="ARBA00023316"/>
    </source>
</evidence>
<evidence type="ECO:0000256" key="10">
    <source>
        <dbReference type="ARBA" id="ARBA00023180"/>
    </source>
</evidence>
<evidence type="ECO:0000256" key="5">
    <source>
        <dbReference type="ARBA" id="ARBA00022525"/>
    </source>
</evidence>
<dbReference type="FunFam" id="3.20.20.80:FF:000038">
    <property type="entry name" value="1,3-beta-glucanosyltransferase"/>
    <property type="match status" value="1"/>
</dbReference>
<organism evidence="18 20">
    <name type="scientific">Schizosaccharomyces japonicus (strain yFS275 / FY16936)</name>
    <name type="common">Fission yeast</name>
    <dbReference type="NCBI Taxonomy" id="402676"/>
    <lineage>
        <taxon>Eukaryota</taxon>
        <taxon>Fungi</taxon>
        <taxon>Dikarya</taxon>
        <taxon>Ascomycota</taxon>
        <taxon>Taphrinomycotina</taxon>
        <taxon>Schizosaccharomycetes</taxon>
        <taxon>Schizosaccharomycetales</taxon>
        <taxon>Schizosaccharomycetaceae</taxon>
        <taxon>Schizosaccharomyces</taxon>
    </lineage>
</organism>
<dbReference type="OrthoDB" id="421038at2759"/>
<evidence type="ECO:0000256" key="11">
    <source>
        <dbReference type="ARBA" id="ARBA00023288"/>
    </source>
</evidence>
<dbReference type="GO" id="GO:0034399">
    <property type="term" value="C:nuclear periphery"/>
    <property type="evidence" value="ECO:0007669"/>
    <property type="project" value="EnsemblFungi"/>
</dbReference>
<evidence type="ECO:0000256" key="7">
    <source>
        <dbReference type="ARBA" id="ARBA00022729"/>
    </source>
</evidence>
<dbReference type="JaponicusDB" id="SJAG_01290">
    <property type="gene designation" value="gas1"/>
</dbReference>
<dbReference type="OMA" id="DDSIDFW"/>
<evidence type="ECO:0000256" key="3">
    <source>
        <dbReference type="ARBA" id="ARBA00004613"/>
    </source>
</evidence>
<dbReference type="eggNOG" id="ENOG502QPST">
    <property type="taxonomic scope" value="Eukaryota"/>
</dbReference>
<feature type="transmembrane region" description="Helical" evidence="16">
    <location>
        <begin position="524"/>
        <end position="544"/>
    </location>
</feature>
<keyword evidence="10" id="KW-0325">Glycoprotein</keyword>
<dbReference type="GeneID" id="7052364"/>
<keyword evidence="12" id="KW-0961">Cell wall biogenesis/degradation</keyword>
<dbReference type="GO" id="GO:0000936">
    <property type="term" value="C:primary cell septum"/>
    <property type="evidence" value="ECO:0007669"/>
    <property type="project" value="EnsemblFungi"/>
</dbReference>
<feature type="signal peptide" evidence="14">
    <location>
        <begin position="1"/>
        <end position="19"/>
    </location>
</feature>
<dbReference type="GO" id="GO:0009277">
    <property type="term" value="C:fungal-type cell wall"/>
    <property type="evidence" value="ECO:0000318"/>
    <property type="project" value="GO_Central"/>
</dbReference>